<evidence type="ECO:0000259" key="7">
    <source>
        <dbReference type="Pfam" id="PF20684"/>
    </source>
</evidence>
<name>A0ABR2UJW5_9PEZI</name>
<evidence type="ECO:0000256" key="2">
    <source>
        <dbReference type="ARBA" id="ARBA00022692"/>
    </source>
</evidence>
<dbReference type="EMBL" id="JARVKF010000420">
    <property type="protein sequence ID" value="KAK9414917.1"/>
    <property type="molecule type" value="Genomic_DNA"/>
</dbReference>
<evidence type="ECO:0000256" key="4">
    <source>
        <dbReference type="ARBA" id="ARBA00023136"/>
    </source>
</evidence>
<feature type="transmembrane region" description="Helical" evidence="6">
    <location>
        <begin position="228"/>
        <end position="251"/>
    </location>
</feature>
<sequence>MRIPPASVLATWPIPNYDRPMTRGPGGKIVGVALTTFTTLVLAIRVYTRLRIVRSFGLDDILIIIAFIPSFAFTVCGIYAEVNLGWDRHMWDVPYSLLQSSAQLSLLTFCLFDLSSNLVKLSSLAMLYRLVGVSKSRMSPISEYWTLSSKPQNCINEATHLLAAGLINTVTDFIVVTLPIKTVARLHLPRKQYIILIGLFCAGFCACAAGCVRTYYTWGFTVDYDRTWNGWAVWVSSAIELYLGIVSLTFFHHWALALLTLAVEICASVPSCKQFFTTYLPGVIDSTRRSGRSADSQVHNRKFTTTSITVDTRVETSYQNRSDMNPLLSPFVTAPGEHELSGLNKPVVELPEPSQPRRPDRVLHCCHS</sequence>
<dbReference type="PANTHER" id="PTHR33048">
    <property type="entry name" value="PTH11-LIKE INTEGRAL MEMBRANE PROTEIN (AFU_ORTHOLOGUE AFUA_5G11245)"/>
    <property type="match status" value="1"/>
</dbReference>
<feature type="transmembrane region" description="Helical" evidence="6">
    <location>
        <begin position="193"/>
        <end position="216"/>
    </location>
</feature>
<feature type="transmembrane region" description="Helical" evidence="6">
    <location>
        <begin position="60"/>
        <end position="80"/>
    </location>
</feature>
<keyword evidence="2 6" id="KW-0812">Transmembrane</keyword>
<comment type="subcellular location">
    <subcellularLocation>
        <location evidence="1">Membrane</location>
        <topology evidence="1">Multi-pass membrane protein</topology>
    </subcellularLocation>
</comment>
<dbReference type="Pfam" id="PF20684">
    <property type="entry name" value="Fung_rhodopsin"/>
    <property type="match status" value="2"/>
</dbReference>
<gene>
    <name evidence="8" type="ORF">SUNI508_10687</name>
</gene>
<evidence type="ECO:0000313" key="9">
    <source>
        <dbReference type="Proteomes" id="UP001408356"/>
    </source>
</evidence>
<evidence type="ECO:0000256" key="1">
    <source>
        <dbReference type="ARBA" id="ARBA00004141"/>
    </source>
</evidence>
<feature type="domain" description="Rhodopsin" evidence="7">
    <location>
        <begin position="139"/>
        <end position="252"/>
    </location>
</feature>
<keyword evidence="3 6" id="KW-1133">Transmembrane helix</keyword>
<evidence type="ECO:0000256" key="6">
    <source>
        <dbReference type="SAM" id="Phobius"/>
    </source>
</evidence>
<organism evidence="8 9">
    <name type="scientific">Seiridium unicorne</name>
    <dbReference type="NCBI Taxonomy" id="138068"/>
    <lineage>
        <taxon>Eukaryota</taxon>
        <taxon>Fungi</taxon>
        <taxon>Dikarya</taxon>
        <taxon>Ascomycota</taxon>
        <taxon>Pezizomycotina</taxon>
        <taxon>Sordariomycetes</taxon>
        <taxon>Xylariomycetidae</taxon>
        <taxon>Amphisphaeriales</taxon>
        <taxon>Sporocadaceae</taxon>
        <taxon>Seiridium</taxon>
    </lineage>
</organism>
<evidence type="ECO:0000256" key="3">
    <source>
        <dbReference type="ARBA" id="ARBA00022989"/>
    </source>
</evidence>
<dbReference type="Proteomes" id="UP001408356">
    <property type="component" value="Unassembled WGS sequence"/>
</dbReference>
<proteinExistence type="inferred from homology"/>
<keyword evidence="9" id="KW-1185">Reference proteome</keyword>
<feature type="domain" description="Rhodopsin" evidence="7">
    <location>
        <begin position="44"/>
        <end position="134"/>
    </location>
</feature>
<comment type="similarity">
    <text evidence="5">Belongs to the SAT4 family.</text>
</comment>
<reference evidence="8 9" key="1">
    <citation type="journal article" date="2024" name="J. Plant Pathol.">
        <title>Sequence and assembly of the genome of Seiridium unicorne, isolate CBS 538.82, causal agent of cypress canker disease.</title>
        <authorList>
            <person name="Scali E."/>
            <person name="Rocca G.D."/>
            <person name="Danti R."/>
            <person name="Garbelotto M."/>
            <person name="Barberini S."/>
            <person name="Baroncelli R."/>
            <person name="Emiliani G."/>
        </authorList>
    </citation>
    <scope>NUCLEOTIDE SEQUENCE [LARGE SCALE GENOMIC DNA]</scope>
    <source>
        <strain evidence="8 9">BM-138-508</strain>
    </source>
</reference>
<keyword evidence="4 6" id="KW-0472">Membrane</keyword>
<protein>
    <recommendedName>
        <fullName evidence="7">Rhodopsin domain-containing protein</fullName>
    </recommendedName>
</protein>
<dbReference type="PANTHER" id="PTHR33048:SF129">
    <property type="entry name" value="INTEGRAL MEMBRANE PROTEIN-RELATED"/>
    <property type="match status" value="1"/>
</dbReference>
<dbReference type="InterPro" id="IPR049326">
    <property type="entry name" value="Rhodopsin_dom_fungi"/>
</dbReference>
<evidence type="ECO:0000256" key="5">
    <source>
        <dbReference type="ARBA" id="ARBA00038359"/>
    </source>
</evidence>
<comment type="caution">
    <text evidence="8">The sequence shown here is derived from an EMBL/GenBank/DDBJ whole genome shotgun (WGS) entry which is preliminary data.</text>
</comment>
<dbReference type="InterPro" id="IPR052337">
    <property type="entry name" value="SAT4-like"/>
</dbReference>
<evidence type="ECO:0000313" key="8">
    <source>
        <dbReference type="EMBL" id="KAK9414917.1"/>
    </source>
</evidence>
<accession>A0ABR2UJW5</accession>
<feature type="transmembrane region" description="Helical" evidence="6">
    <location>
        <begin position="29"/>
        <end position="48"/>
    </location>
</feature>